<dbReference type="Proteomes" id="UP000813462">
    <property type="component" value="Unassembled WGS sequence"/>
</dbReference>
<reference evidence="3" key="1">
    <citation type="journal article" date="2021" name="Front. Plant Sci.">
        <title>Chromosome-Scale Genome Assembly for Chinese Sour Jujube and Insights Into Its Genome Evolution and Domestication Signature.</title>
        <authorList>
            <person name="Shen L.-Y."/>
            <person name="Luo H."/>
            <person name="Wang X.-L."/>
            <person name="Wang X.-M."/>
            <person name="Qiu X.-J."/>
            <person name="Liu H."/>
            <person name="Zhou S.-S."/>
            <person name="Jia K.-H."/>
            <person name="Nie S."/>
            <person name="Bao Y.-T."/>
            <person name="Zhang R.-G."/>
            <person name="Yun Q.-Z."/>
            <person name="Chai Y.-H."/>
            <person name="Lu J.-Y."/>
            <person name="Li Y."/>
            <person name="Zhao S.-W."/>
            <person name="Mao J.-F."/>
            <person name="Jia S.-G."/>
            <person name="Mao Y.-M."/>
        </authorList>
    </citation>
    <scope>NUCLEOTIDE SEQUENCE</scope>
    <source>
        <strain evidence="3">AT0</strain>
        <tissue evidence="3">Leaf</tissue>
    </source>
</reference>
<dbReference type="Pfam" id="PF13355">
    <property type="entry name" value="ARC6-like_IMS"/>
    <property type="match status" value="1"/>
</dbReference>
<evidence type="ECO:0000259" key="1">
    <source>
        <dbReference type="Pfam" id="PF13355"/>
    </source>
</evidence>
<sequence length="864" mass="95797">MAWTHAMSTIPSSCCFCRSFGKNGGDNSDVSCHTHKENDRVWVLGIPRERISSGSTISRASIGLRSMNADFLTARWRLNAVDTHIPQAASTRTNIEIPVTCYQLIGVTDRAEKDEVVKSVMDLKSAEIEDGYSMEAVVSRQDLLMDVRDKLLFEPEYAGDVKAKIPPKATLRIPWAWLPGALSLLQEVGEVKLVLDIGRSALQHPDAKPYMHDLLLSMALAECASAKIGLEKNKVSHGFEALARAQCLLRSKKSFGKLTLLSQIEESLEELAPACTLELLGMPHLPENAERRRGAISALRELLRQGLDVEAPRQVQDWPSFFSQSLNRLLASEIIDLLPWNDLAITRKNKKSLESQNQRVVIDSNCFYVALIAHIALGFSNKQRELIDKAKNICDCLIASEGINLKLEEAFCLFLLGEVCSSFPPTFSYGAASFKYIRNVSVLAVRNIILSGNKAEVVEKVQQLELKSNPAVRNSVLGKDVKDACGGNQLLEKWLKDAVLTVFLDTRDCPPSLVNFFNGEKKVAGNKKIKGAPQTVATINHRPLSNTIVSERRDFEESLSRMSSSLNLGTAIKQLAPIDLQSSLIVDKNSNGNNSGAPSVQLKRNIRMHHNKVWESWLSPGDLVKSLTSVAVLGCIVFATVKLTRMNINEKRSASWVANKSEAYPSSLAWTTDYTVDNNVVPAYINGNGMGGRFKKLFTIVTKKFKNFSDAGDAQTYPAAGLSSMTAISRRLMPMDEAEALVKQWQTIKAEALGPSHEVHSLSEILDESMLDQWYGLADAAKSRSCYWRFVLLELSVLRAEILSNGIGAEMAEIEAVLEEAAELVNESEQKNPNYYSTYKIRYILKRQDDGSWRFCEGDIQTSS</sequence>
<evidence type="ECO:0000313" key="3">
    <source>
        <dbReference type="EMBL" id="KAH7529430.1"/>
    </source>
</evidence>
<dbReference type="Pfam" id="PF25515">
    <property type="entry name" value="Arm_PDR"/>
    <property type="match status" value="1"/>
</dbReference>
<dbReference type="InterPro" id="IPR025344">
    <property type="entry name" value="CDP1-like_IMS"/>
</dbReference>
<dbReference type="GO" id="GO:0010020">
    <property type="term" value="P:chloroplast fission"/>
    <property type="evidence" value="ECO:0007669"/>
    <property type="project" value="TreeGrafter"/>
</dbReference>
<dbReference type="PANTHER" id="PTHR33925">
    <property type="entry name" value="PLASTID DIVISION PROTEIN CDP1, CHLOROPLASTIC-RELATED"/>
    <property type="match status" value="1"/>
</dbReference>
<dbReference type="EMBL" id="JAEACU010000005">
    <property type="protein sequence ID" value="KAH7529430.1"/>
    <property type="molecule type" value="Genomic_DNA"/>
</dbReference>
<dbReference type="PANTHER" id="PTHR33925:SF2">
    <property type="entry name" value="PLASTID DIVISION PROTEIN CDP1, CHLOROPLASTIC"/>
    <property type="match status" value="1"/>
</dbReference>
<dbReference type="InterPro" id="IPR058032">
    <property type="entry name" value="CDP1-like_a_solenoid_1"/>
</dbReference>
<dbReference type="GO" id="GO:0009706">
    <property type="term" value="C:chloroplast inner membrane"/>
    <property type="evidence" value="ECO:0007669"/>
    <property type="project" value="TreeGrafter"/>
</dbReference>
<comment type="caution">
    <text evidence="3">The sequence shown here is derived from an EMBL/GenBank/DDBJ whole genome shotgun (WGS) entry which is preliminary data.</text>
</comment>
<protein>
    <recommendedName>
        <fullName evidence="5">Plastid division protein CDP1, chloroplastic</fullName>
    </recommendedName>
</protein>
<accession>A0A978VGE1</accession>
<name>A0A978VGE1_ZIZJJ</name>
<feature type="domain" description="Plastid division protein CDP1-like IMS" evidence="1">
    <location>
        <begin position="738"/>
        <end position="855"/>
    </location>
</feature>
<evidence type="ECO:0008006" key="5">
    <source>
        <dbReference type="Google" id="ProtNLM"/>
    </source>
</evidence>
<evidence type="ECO:0000313" key="4">
    <source>
        <dbReference type="Proteomes" id="UP000813462"/>
    </source>
</evidence>
<organism evidence="3 4">
    <name type="scientific">Ziziphus jujuba var. spinosa</name>
    <dbReference type="NCBI Taxonomy" id="714518"/>
    <lineage>
        <taxon>Eukaryota</taxon>
        <taxon>Viridiplantae</taxon>
        <taxon>Streptophyta</taxon>
        <taxon>Embryophyta</taxon>
        <taxon>Tracheophyta</taxon>
        <taxon>Spermatophyta</taxon>
        <taxon>Magnoliopsida</taxon>
        <taxon>eudicotyledons</taxon>
        <taxon>Gunneridae</taxon>
        <taxon>Pentapetalae</taxon>
        <taxon>rosids</taxon>
        <taxon>fabids</taxon>
        <taxon>Rosales</taxon>
        <taxon>Rhamnaceae</taxon>
        <taxon>Paliureae</taxon>
        <taxon>Ziziphus</taxon>
    </lineage>
</organism>
<evidence type="ECO:0000259" key="2">
    <source>
        <dbReference type="Pfam" id="PF25515"/>
    </source>
</evidence>
<feature type="domain" description="Plastid division protein CDP1-like 1st alpha solenoid" evidence="2">
    <location>
        <begin position="172"/>
        <end position="319"/>
    </location>
</feature>
<dbReference type="AlphaFoldDB" id="A0A978VGE1"/>
<proteinExistence type="predicted"/>
<gene>
    <name evidence="3" type="ORF">FEM48_Zijuj05G0183200</name>
</gene>
<dbReference type="InterPro" id="IPR044685">
    <property type="entry name" value="CPD1-like"/>
</dbReference>